<comment type="caution">
    <text evidence="2">The sequence shown here is derived from an EMBL/GenBank/DDBJ whole genome shotgun (WGS) entry which is preliminary data.</text>
</comment>
<keyword evidence="3" id="KW-1185">Reference proteome</keyword>
<organism evidence="2 3">
    <name type="scientific">Mycena pura</name>
    <dbReference type="NCBI Taxonomy" id="153505"/>
    <lineage>
        <taxon>Eukaryota</taxon>
        <taxon>Fungi</taxon>
        <taxon>Dikarya</taxon>
        <taxon>Basidiomycota</taxon>
        <taxon>Agaricomycotina</taxon>
        <taxon>Agaricomycetes</taxon>
        <taxon>Agaricomycetidae</taxon>
        <taxon>Agaricales</taxon>
        <taxon>Marasmiineae</taxon>
        <taxon>Mycenaceae</taxon>
        <taxon>Mycena</taxon>
    </lineage>
</organism>
<protein>
    <submittedName>
        <fullName evidence="2">Uncharacterized protein</fullName>
    </submittedName>
</protein>
<reference evidence="2" key="1">
    <citation type="submission" date="2023-03" db="EMBL/GenBank/DDBJ databases">
        <title>Massive genome expansion in bonnet fungi (Mycena s.s.) driven by repeated elements and novel gene families across ecological guilds.</title>
        <authorList>
            <consortium name="Lawrence Berkeley National Laboratory"/>
            <person name="Harder C.B."/>
            <person name="Miyauchi S."/>
            <person name="Viragh M."/>
            <person name="Kuo A."/>
            <person name="Thoen E."/>
            <person name="Andreopoulos B."/>
            <person name="Lu D."/>
            <person name="Skrede I."/>
            <person name="Drula E."/>
            <person name="Henrissat B."/>
            <person name="Morin E."/>
            <person name="Kohler A."/>
            <person name="Barry K."/>
            <person name="LaButti K."/>
            <person name="Morin E."/>
            <person name="Salamov A."/>
            <person name="Lipzen A."/>
            <person name="Mereny Z."/>
            <person name="Hegedus B."/>
            <person name="Baldrian P."/>
            <person name="Stursova M."/>
            <person name="Weitz H."/>
            <person name="Taylor A."/>
            <person name="Grigoriev I.V."/>
            <person name="Nagy L.G."/>
            <person name="Martin F."/>
            <person name="Kauserud H."/>
        </authorList>
    </citation>
    <scope>NUCLEOTIDE SEQUENCE</scope>
    <source>
        <strain evidence="2">9144</strain>
    </source>
</reference>
<feature type="coiled-coil region" evidence="1">
    <location>
        <begin position="178"/>
        <end position="205"/>
    </location>
</feature>
<dbReference type="EMBL" id="JARJCW010000003">
    <property type="protein sequence ID" value="KAJ7227100.1"/>
    <property type="molecule type" value="Genomic_DNA"/>
</dbReference>
<proteinExistence type="predicted"/>
<name>A0AAD7E3S8_9AGAR</name>
<gene>
    <name evidence="2" type="ORF">GGX14DRAFT_385856</name>
</gene>
<dbReference type="Proteomes" id="UP001219525">
    <property type="component" value="Unassembled WGS sequence"/>
</dbReference>
<sequence length="218" mass="24076">MSPRLYLFRDQPLLLDRKPAPNGSLLFALSTTVQPATHLSASRPPLALIYLSLASLCTTFALGRPARFPPPLIARICQGVLSTAFCFRPLQGYSKDTIVKVFITSPSRLNISVAAATLDIDLDNSWDTAEITSPPNEPAVAAEARPLARKKLMTEPLLEQRDAAAHKMAMMQTTKESTEQAVKAVEKVERRMESLQVELANEHAEQRVELAKQRNQSL</sequence>
<keyword evidence="1" id="KW-0175">Coiled coil</keyword>
<dbReference type="AlphaFoldDB" id="A0AAD7E3S8"/>
<accession>A0AAD7E3S8</accession>
<evidence type="ECO:0000313" key="2">
    <source>
        <dbReference type="EMBL" id="KAJ7227100.1"/>
    </source>
</evidence>
<evidence type="ECO:0000256" key="1">
    <source>
        <dbReference type="SAM" id="Coils"/>
    </source>
</evidence>
<evidence type="ECO:0000313" key="3">
    <source>
        <dbReference type="Proteomes" id="UP001219525"/>
    </source>
</evidence>